<sequence>MHPQLHHLLTLRAHFAPDTLHAGTLHPTGPSRDITAFEGGFLHGVAGTRAAGLDATLLRGGSDWLLCDERRGLAHIDVRTHARLSDGHGVYVQYTGYLGLDADARRFMARAVDARTTAYGDHDWWTRLVIETSGEFGFYTVGLGDGLMGAAPRFKWLERTVLVGRGRWVREADVRAVEYQVYEVCHGPWEERSAKL</sequence>
<name>A0A5M3YQY4_ASPTE</name>
<dbReference type="Pfam" id="PF11578">
    <property type="entry name" value="DUF3237"/>
    <property type="match status" value="1"/>
</dbReference>
<accession>A0A5M3YQY4</accession>
<dbReference type="OrthoDB" id="2544694at2759"/>
<dbReference type="AlphaFoldDB" id="A0A5M3YQY4"/>
<proteinExistence type="predicted"/>
<dbReference type="Proteomes" id="UP000452235">
    <property type="component" value="Unassembled WGS sequence"/>
</dbReference>
<organism evidence="1 2">
    <name type="scientific">Aspergillus terreus</name>
    <dbReference type="NCBI Taxonomy" id="33178"/>
    <lineage>
        <taxon>Eukaryota</taxon>
        <taxon>Fungi</taxon>
        <taxon>Dikarya</taxon>
        <taxon>Ascomycota</taxon>
        <taxon>Pezizomycotina</taxon>
        <taxon>Eurotiomycetes</taxon>
        <taxon>Eurotiomycetidae</taxon>
        <taxon>Eurotiales</taxon>
        <taxon>Aspergillaceae</taxon>
        <taxon>Aspergillus</taxon>
        <taxon>Aspergillus subgen. Circumdati</taxon>
    </lineage>
</organism>
<dbReference type="Gene3D" id="2.40.160.20">
    <property type="match status" value="1"/>
</dbReference>
<evidence type="ECO:0000313" key="1">
    <source>
        <dbReference type="EMBL" id="GFF14159.1"/>
    </source>
</evidence>
<comment type="caution">
    <text evidence="1">The sequence shown here is derived from an EMBL/GenBank/DDBJ whole genome shotgun (WGS) entry which is preliminary data.</text>
</comment>
<keyword evidence="2" id="KW-1185">Reference proteome</keyword>
<dbReference type="EMBL" id="BLJY01000003">
    <property type="protein sequence ID" value="GFF14159.1"/>
    <property type="molecule type" value="Genomic_DNA"/>
</dbReference>
<evidence type="ECO:0000313" key="2">
    <source>
        <dbReference type="Proteomes" id="UP000452235"/>
    </source>
</evidence>
<gene>
    <name evidence="1" type="ORF">ATEIFO6365_0003021200</name>
</gene>
<reference evidence="1 2" key="1">
    <citation type="submission" date="2020-01" db="EMBL/GenBank/DDBJ databases">
        <title>Aspergillus terreus IFO 6365 whole genome shotgun sequence.</title>
        <authorList>
            <person name="Kanamasa S."/>
            <person name="Takahashi H."/>
        </authorList>
    </citation>
    <scope>NUCLEOTIDE SEQUENCE [LARGE SCALE GENOMIC DNA]</scope>
    <source>
        <strain evidence="1 2">IFO 6365</strain>
    </source>
</reference>
<protein>
    <submittedName>
        <fullName evidence="1">Transcriptional activator GLI3</fullName>
    </submittedName>
</protein>